<proteinExistence type="predicted"/>
<keyword evidence="1" id="KW-0472">Membrane</keyword>
<reference evidence="2 3" key="1">
    <citation type="submission" date="2024-02" db="EMBL/GenBank/DDBJ databases">
        <title>Roseibium algae sp. nov., isolated from marine alga (Grateloupia sp.), showing potential in myo-inositol conversion.</title>
        <authorList>
            <person name="Wang Y."/>
        </authorList>
    </citation>
    <scope>NUCLEOTIDE SEQUENCE [LARGE SCALE GENOMIC DNA]</scope>
    <source>
        <strain evidence="2 3">H3510</strain>
    </source>
</reference>
<feature type="transmembrane region" description="Helical" evidence="1">
    <location>
        <begin position="6"/>
        <end position="28"/>
    </location>
</feature>
<evidence type="ECO:0000313" key="2">
    <source>
        <dbReference type="EMBL" id="MEJ8474918.1"/>
    </source>
</evidence>
<organism evidence="2 3">
    <name type="scientific">Roseibium algae</name>
    <dbReference type="NCBI Taxonomy" id="3123038"/>
    <lineage>
        <taxon>Bacteria</taxon>
        <taxon>Pseudomonadati</taxon>
        <taxon>Pseudomonadota</taxon>
        <taxon>Alphaproteobacteria</taxon>
        <taxon>Hyphomicrobiales</taxon>
        <taxon>Stappiaceae</taxon>
        <taxon>Roseibium</taxon>
    </lineage>
</organism>
<feature type="transmembrane region" description="Helical" evidence="1">
    <location>
        <begin position="49"/>
        <end position="70"/>
    </location>
</feature>
<protein>
    <submittedName>
        <fullName evidence="2">DUF1761 domain-containing protein</fullName>
    </submittedName>
</protein>
<name>A0ABU8TL79_9HYPH</name>
<dbReference type="InterPro" id="IPR013879">
    <property type="entry name" value="DUF1761"/>
</dbReference>
<accession>A0ABU8TL79</accession>
<feature type="transmembrane region" description="Helical" evidence="1">
    <location>
        <begin position="76"/>
        <end position="94"/>
    </location>
</feature>
<gene>
    <name evidence="2" type="ORF">V6575_12545</name>
</gene>
<keyword evidence="1" id="KW-0812">Transmembrane</keyword>
<dbReference type="EMBL" id="JBAKIA010000007">
    <property type="protein sequence ID" value="MEJ8474918.1"/>
    <property type="molecule type" value="Genomic_DNA"/>
</dbReference>
<sequence>MMFDGINLLGVLLAAVGSFIFGAVWYGALGKAWINSVKLTPELTKPTPLTMAIAFLCQLFMSFVLAGLIYHLGGGLTAGLISAFMIWSGFILTSQIVNHRFQGAPWLLTLIDCSHWFGVLIIQAIILSYFS</sequence>
<dbReference type="Pfam" id="PF08570">
    <property type="entry name" value="DUF1761"/>
    <property type="match status" value="1"/>
</dbReference>
<keyword evidence="1" id="KW-1133">Transmembrane helix</keyword>
<comment type="caution">
    <text evidence="2">The sequence shown here is derived from an EMBL/GenBank/DDBJ whole genome shotgun (WGS) entry which is preliminary data.</text>
</comment>
<evidence type="ECO:0000256" key="1">
    <source>
        <dbReference type="SAM" id="Phobius"/>
    </source>
</evidence>
<feature type="transmembrane region" description="Helical" evidence="1">
    <location>
        <begin position="106"/>
        <end position="130"/>
    </location>
</feature>
<dbReference type="RefSeq" id="WP_340274722.1">
    <property type="nucleotide sequence ID" value="NZ_JBAKIA010000007.1"/>
</dbReference>
<evidence type="ECO:0000313" key="3">
    <source>
        <dbReference type="Proteomes" id="UP001385499"/>
    </source>
</evidence>
<dbReference type="Proteomes" id="UP001385499">
    <property type="component" value="Unassembled WGS sequence"/>
</dbReference>
<keyword evidence="3" id="KW-1185">Reference proteome</keyword>